<evidence type="ECO:0000313" key="2">
    <source>
        <dbReference type="EMBL" id="WZW88125.1"/>
    </source>
</evidence>
<dbReference type="PANTHER" id="PTHR42709:SF4">
    <property type="entry name" value="INNER MEMBRANE PROTEIN YQAA"/>
    <property type="match status" value="1"/>
</dbReference>
<dbReference type="RefSeq" id="WP_026878444.1">
    <property type="nucleotide sequence ID" value="NZ_AZOD01000006.1"/>
</dbReference>
<keyword evidence="1" id="KW-0472">Membrane</keyword>
<evidence type="ECO:0000256" key="1">
    <source>
        <dbReference type="SAM" id="Phobius"/>
    </source>
</evidence>
<feature type="transmembrane region" description="Helical" evidence="1">
    <location>
        <begin position="84"/>
        <end position="105"/>
    </location>
</feature>
<dbReference type="InterPro" id="IPR051311">
    <property type="entry name" value="DedA_domain"/>
</dbReference>
<feature type="transmembrane region" description="Helical" evidence="1">
    <location>
        <begin position="117"/>
        <end position="137"/>
    </location>
</feature>
<protein>
    <submittedName>
        <fullName evidence="2">DedA family protein</fullName>
    </submittedName>
</protein>
<keyword evidence="1" id="KW-1133">Transmembrane helix</keyword>
<name>A0ABZ3C006_9GAMM</name>
<sequence length="141" mass="15530">MALSVVESLSLLALSSVTSSTILPGSSEVALVAFLHKHPDFALSAWLVATIFNTVGSMIMLFVGRIIPNHKKIKPRTEYYIRRYGSWTLLLSGMPFIGDILPIAAGWFRLNIWKASLAILIGKGARYLIIIAFLEVAEKVI</sequence>
<keyword evidence="3" id="KW-1185">Reference proteome</keyword>
<evidence type="ECO:0000313" key="3">
    <source>
        <dbReference type="Proteomes" id="UP001449178"/>
    </source>
</evidence>
<reference evidence="2 3" key="1">
    <citation type="submission" date="2024-03" db="EMBL/GenBank/DDBJ databases">
        <title>Complete Genome Sequence and Annotation of Ignatzschineria larvae DSM 13226.</title>
        <authorList>
            <person name="Cantrell E."/>
            <person name="Burcham Z.M."/>
        </authorList>
    </citation>
    <scope>NUCLEOTIDE SEQUENCE [LARGE SCALE GENOMIC DNA]</scope>
    <source>
        <strain evidence="2 3">DSM 13226</strain>
    </source>
</reference>
<dbReference type="Proteomes" id="UP001449178">
    <property type="component" value="Chromosome"/>
</dbReference>
<proteinExistence type="predicted"/>
<organism evidence="2 3">
    <name type="scientific">Ignatzschineria larvae DSM 13226</name>
    <dbReference type="NCBI Taxonomy" id="1111732"/>
    <lineage>
        <taxon>Bacteria</taxon>
        <taxon>Pseudomonadati</taxon>
        <taxon>Pseudomonadota</taxon>
        <taxon>Gammaproteobacteria</taxon>
        <taxon>Cardiobacteriales</taxon>
        <taxon>Ignatzschineriaceae</taxon>
        <taxon>Ignatzschineria</taxon>
    </lineage>
</organism>
<accession>A0ABZ3C006</accession>
<keyword evidence="1" id="KW-0812">Transmembrane</keyword>
<gene>
    <name evidence="2" type="ORF">WMO13_01695</name>
</gene>
<dbReference type="EMBL" id="CP150637">
    <property type="protein sequence ID" value="WZW88125.1"/>
    <property type="molecule type" value="Genomic_DNA"/>
</dbReference>
<dbReference type="PANTHER" id="PTHR42709">
    <property type="entry name" value="ALKALINE PHOSPHATASE LIKE PROTEIN"/>
    <property type="match status" value="1"/>
</dbReference>
<feature type="transmembrane region" description="Helical" evidence="1">
    <location>
        <begin position="43"/>
        <end position="63"/>
    </location>
</feature>